<dbReference type="Gene3D" id="3.30.460.20">
    <property type="entry name" value="CorA soluble domain-like"/>
    <property type="match status" value="1"/>
</dbReference>
<keyword evidence="6 9" id="KW-1133">Transmembrane helix</keyword>
<dbReference type="GO" id="GO:0015087">
    <property type="term" value="F:cobalt ion transmembrane transporter activity"/>
    <property type="evidence" value="ECO:0007669"/>
    <property type="project" value="TreeGrafter"/>
</dbReference>
<feature type="region of interest" description="Disordered" evidence="8">
    <location>
        <begin position="1"/>
        <end position="144"/>
    </location>
</feature>
<feature type="region of interest" description="Disordered" evidence="8">
    <location>
        <begin position="247"/>
        <end position="278"/>
    </location>
</feature>
<dbReference type="PANTHER" id="PTHR46494:SF1">
    <property type="entry name" value="CORA FAMILY METAL ION TRANSPORTER (EUROFUNG)"/>
    <property type="match status" value="1"/>
</dbReference>
<reference evidence="10 11" key="2">
    <citation type="submission" date="2015-05" db="EMBL/GenBank/DDBJ databases">
        <authorList>
            <person name="Morales-Cruz A."/>
            <person name="Amrine K.C."/>
            <person name="Cantu D."/>
        </authorList>
    </citation>
    <scope>NUCLEOTIDE SEQUENCE [LARGE SCALE GENOMIC DNA]</scope>
    <source>
        <strain evidence="10">UCRPC4</strain>
    </source>
</reference>
<evidence type="ECO:0000256" key="1">
    <source>
        <dbReference type="ARBA" id="ARBA00004651"/>
    </source>
</evidence>
<dbReference type="SUPFAM" id="SSF143865">
    <property type="entry name" value="CorA soluble domain-like"/>
    <property type="match status" value="1"/>
</dbReference>
<dbReference type="InterPro" id="IPR045863">
    <property type="entry name" value="CorA_TM1_TM2"/>
</dbReference>
<feature type="compositionally biased region" description="Polar residues" evidence="8">
    <location>
        <begin position="64"/>
        <end position="84"/>
    </location>
</feature>
<evidence type="ECO:0000256" key="4">
    <source>
        <dbReference type="ARBA" id="ARBA00022475"/>
    </source>
</evidence>
<evidence type="ECO:0000313" key="10">
    <source>
        <dbReference type="EMBL" id="KKY21155.1"/>
    </source>
</evidence>
<name>A0A0G2GWU4_PHACM</name>
<comment type="similarity">
    <text evidence="2">Belongs to the CorA metal ion transporter (MIT) (TC 1.A.35) family.</text>
</comment>
<keyword evidence="4" id="KW-1003">Cell membrane</keyword>
<keyword evidence="3" id="KW-0813">Transport</keyword>
<dbReference type="InterPro" id="IPR045861">
    <property type="entry name" value="CorA_cytoplasmic_dom"/>
</dbReference>
<evidence type="ECO:0000256" key="8">
    <source>
        <dbReference type="SAM" id="MobiDB-lite"/>
    </source>
</evidence>
<keyword evidence="5 9" id="KW-0812">Transmembrane</keyword>
<feature type="compositionally biased region" description="Polar residues" evidence="8">
    <location>
        <begin position="10"/>
        <end position="25"/>
    </location>
</feature>
<comment type="subcellular location">
    <subcellularLocation>
        <location evidence="1">Cell membrane</location>
        <topology evidence="1">Multi-pass membrane protein</topology>
    </subcellularLocation>
</comment>
<accession>A0A0G2GWU4</accession>
<evidence type="ECO:0000256" key="7">
    <source>
        <dbReference type="ARBA" id="ARBA00023136"/>
    </source>
</evidence>
<dbReference type="Gene3D" id="1.20.58.340">
    <property type="entry name" value="Magnesium transport protein CorA, transmembrane region"/>
    <property type="match status" value="2"/>
</dbReference>
<dbReference type="GO" id="GO:0005886">
    <property type="term" value="C:plasma membrane"/>
    <property type="evidence" value="ECO:0007669"/>
    <property type="project" value="UniProtKB-SubCell"/>
</dbReference>
<reference evidence="10 11" key="1">
    <citation type="submission" date="2015-05" db="EMBL/GenBank/DDBJ databases">
        <title>Distinctive expansion of gene families associated with plant cell wall degradation and secondary metabolism in the genomes of grapevine trunk pathogens.</title>
        <authorList>
            <person name="Lawrence D.P."/>
            <person name="Travadon R."/>
            <person name="Rolshausen P.E."/>
            <person name="Baumgartner K."/>
        </authorList>
    </citation>
    <scope>NUCLEOTIDE SEQUENCE [LARGE SCALE GENOMIC DNA]</scope>
    <source>
        <strain evidence="10">UCRPC4</strain>
    </source>
</reference>
<proteinExistence type="inferred from homology"/>
<dbReference type="InterPro" id="IPR002523">
    <property type="entry name" value="MgTranspt_CorA/ZnTranspt_ZntB"/>
</dbReference>
<evidence type="ECO:0000256" key="5">
    <source>
        <dbReference type="ARBA" id="ARBA00022692"/>
    </source>
</evidence>
<dbReference type="PANTHER" id="PTHR46494">
    <property type="entry name" value="CORA FAMILY METAL ION TRANSPORTER (EUROFUNG)"/>
    <property type="match status" value="1"/>
</dbReference>
<keyword evidence="11" id="KW-1185">Reference proteome</keyword>
<dbReference type="GO" id="GO:0015095">
    <property type="term" value="F:magnesium ion transmembrane transporter activity"/>
    <property type="evidence" value="ECO:0007669"/>
    <property type="project" value="TreeGrafter"/>
</dbReference>
<dbReference type="GO" id="GO:0000287">
    <property type="term" value="F:magnesium ion binding"/>
    <property type="evidence" value="ECO:0007669"/>
    <property type="project" value="TreeGrafter"/>
</dbReference>
<sequence>MDPKDRDFAQTPSRKSSTSQLNQAQVDLEAQRLPFPRFNDSRLSIESTERPHIHISDSAKISHDQNNPMSPSSATIRKTGTGFSLRSGYEGMKRRPRRSNTAATYLPAEHSSGWTPGQEPGIDPSGPAPPYSSGGTESPSSPHVQERCEITVIDWSQEEFQPYRLDNDNLMEFLNTPRPEWVACRWINVNGLSWDVISLLGNHKGLHRLAIEDLMNTRNRTKADFYNDHTYIVMSLQKLINLHTAEECESDDDGDDGKSGWRHRRRNTDDSSREHKKNVGTIRTLFREMFGPKAKAQLPRPAPESPLPPREARTLQRYHSGPNEDRREFFERHASLAAKGLGVAMEQVSIFLNADNTVTSFFESSAEDIEIPIIKRLQSRETILRESCDASMLTQAIIDTIIDLAIPVTTAYQDAIGDIELSVLTDPSIQQSTSLYILTSEINVLQNAMAPILAIVSALKDHKRENTMAVTQVSDQPQDRPHFRQAHNSMSLKPVTAGVAISPLTHTYLGDIADHIELITQSYDSMRRSADNLVDLIFNTIGAYQNESMKQLTFVTCMFLPLSFLTGYFGMNFTHFQGIEHSDVYFWKIAIPFAFATTVLLLKDAIARFFVKEASKRLITVRRKRRDERKEAGTRRRQNTINGNFEGRPMSAP</sequence>
<dbReference type="EMBL" id="LCWF01000087">
    <property type="protein sequence ID" value="KKY21155.1"/>
    <property type="molecule type" value="Genomic_DNA"/>
</dbReference>
<feature type="compositionally biased region" description="Basic and acidic residues" evidence="8">
    <location>
        <begin position="47"/>
        <end position="63"/>
    </location>
</feature>
<evidence type="ECO:0000256" key="9">
    <source>
        <dbReference type="SAM" id="Phobius"/>
    </source>
</evidence>
<evidence type="ECO:0000256" key="3">
    <source>
        <dbReference type="ARBA" id="ARBA00022448"/>
    </source>
</evidence>
<gene>
    <name evidence="10" type="ORF">UCRPC4_g03851</name>
</gene>
<dbReference type="Pfam" id="PF01544">
    <property type="entry name" value="CorA"/>
    <property type="match status" value="1"/>
</dbReference>
<feature type="transmembrane region" description="Helical" evidence="9">
    <location>
        <begin position="585"/>
        <end position="602"/>
    </location>
</feature>
<dbReference type="SUPFAM" id="SSF144083">
    <property type="entry name" value="Magnesium transport protein CorA, transmembrane region"/>
    <property type="match status" value="1"/>
</dbReference>
<dbReference type="OrthoDB" id="165352at2759"/>
<feature type="transmembrane region" description="Helical" evidence="9">
    <location>
        <begin position="435"/>
        <end position="459"/>
    </location>
</feature>
<evidence type="ECO:0000256" key="2">
    <source>
        <dbReference type="ARBA" id="ARBA00009765"/>
    </source>
</evidence>
<feature type="transmembrane region" description="Helical" evidence="9">
    <location>
        <begin position="552"/>
        <end position="573"/>
    </location>
</feature>
<dbReference type="AlphaFoldDB" id="A0A0G2GWU4"/>
<evidence type="ECO:0000256" key="6">
    <source>
        <dbReference type="ARBA" id="ARBA00022989"/>
    </source>
</evidence>
<dbReference type="Proteomes" id="UP000053317">
    <property type="component" value="Unassembled WGS sequence"/>
</dbReference>
<evidence type="ECO:0000313" key="11">
    <source>
        <dbReference type="Proteomes" id="UP000053317"/>
    </source>
</evidence>
<keyword evidence="7 9" id="KW-0472">Membrane</keyword>
<dbReference type="GO" id="GO:0050897">
    <property type="term" value="F:cobalt ion binding"/>
    <property type="evidence" value="ECO:0007669"/>
    <property type="project" value="TreeGrafter"/>
</dbReference>
<protein>
    <submittedName>
        <fullName evidence="10">Putative family metal ion</fullName>
    </submittedName>
</protein>
<organism evidence="10 11">
    <name type="scientific">Phaeomoniella chlamydospora</name>
    <name type="common">Phaeoacremonium chlamydosporum</name>
    <dbReference type="NCBI Taxonomy" id="158046"/>
    <lineage>
        <taxon>Eukaryota</taxon>
        <taxon>Fungi</taxon>
        <taxon>Dikarya</taxon>
        <taxon>Ascomycota</taxon>
        <taxon>Pezizomycotina</taxon>
        <taxon>Eurotiomycetes</taxon>
        <taxon>Chaetothyriomycetidae</taxon>
        <taxon>Phaeomoniellales</taxon>
        <taxon>Phaeomoniellaceae</taxon>
        <taxon>Phaeomoniella</taxon>
    </lineage>
</organism>
<feature type="region of interest" description="Disordered" evidence="8">
    <location>
        <begin position="624"/>
        <end position="653"/>
    </location>
</feature>
<comment type="caution">
    <text evidence="10">The sequence shown here is derived from an EMBL/GenBank/DDBJ whole genome shotgun (WGS) entry which is preliminary data.</text>
</comment>